<sequence>MKKIDSAMIDALIQLLAMIGIIGSLIFVGLELRQSQRIAQAGQQQDRTASFFGLLGANSEAGVDWQSTVYEANSEYGEEFTLPEIVRRNNYHAHLFTYENDYFQYSQGLMPQSVWDAKLVALSFFYNQCDMRDLMDYRKNWFPTRFVEIINNLPDECSE</sequence>
<dbReference type="EMBL" id="NTJZ01000001">
    <property type="protein sequence ID" value="PDH35266.1"/>
    <property type="molecule type" value="Genomic_DNA"/>
</dbReference>
<name>A0A2A5WGL6_9GAMM</name>
<keyword evidence="1" id="KW-0812">Transmembrane</keyword>
<comment type="caution">
    <text evidence="2">The sequence shown here is derived from an EMBL/GenBank/DDBJ whole genome shotgun (WGS) entry which is preliminary data.</text>
</comment>
<feature type="transmembrane region" description="Helical" evidence="1">
    <location>
        <begin position="12"/>
        <end position="30"/>
    </location>
</feature>
<organism evidence="2 3">
    <name type="scientific">OM182 bacterium MED-G28</name>
    <dbReference type="NCBI Taxonomy" id="1986256"/>
    <lineage>
        <taxon>Bacteria</taxon>
        <taxon>Pseudomonadati</taxon>
        <taxon>Pseudomonadota</taxon>
        <taxon>Gammaproteobacteria</taxon>
        <taxon>OMG group</taxon>
        <taxon>OM182 clade</taxon>
    </lineage>
</organism>
<proteinExistence type="predicted"/>
<accession>A0A2A5WGL6</accession>
<keyword evidence="1" id="KW-1133">Transmembrane helix</keyword>
<gene>
    <name evidence="2" type="ORF">CNF02_00655</name>
</gene>
<evidence type="ECO:0000313" key="2">
    <source>
        <dbReference type="EMBL" id="PDH35266.1"/>
    </source>
</evidence>
<evidence type="ECO:0000313" key="3">
    <source>
        <dbReference type="Proteomes" id="UP000219329"/>
    </source>
</evidence>
<protein>
    <submittedName>
        <fullName evidence="2">Uncharacterized protein</fullName>
    </submittedName>
</protein>
<reference evidence="2 3" key="1">
    <citation type="submission" date="2017-08" db="EMBL/GenBank/DDBJ databases">
        <title>Fine stratification of microbial communities through a metagenomic profile of the photic zone.</title>
        <authorList>
            <person name="Haro-Moreno J.M."/>
            <person name="Lopez-Perez M."/>
            <person name="De La Torre J."/>
            <person name="Picazo A."/>
            <person name="Camacho A."/>
            <person name="Rodriguez-Valera F."/>
        </authorList>
    </citation>
    <scope>NUCLEOTIDE SEQUENCE [LARGE SCALE GENOMIC DNA]</scope>
    <source>
        <strain evidence="2">MED-G28</strain>
    </source>
</reference>
<keyword evidence="1" id="KW-0472">Membrane</keyword>
<evidence type="ECO:0000256" key="1">
    <source>
        <dbReference type="SAM" id="Phobius"/>
    </source>
</evidence>
<dbReference type="Proteomes" id="UP000219329">
    <property type="component" value="Unassembled WGS sequence"/>
</dbReference>
<dbReference type="AlphaFoldDB" id="A0A2A5WGL6"/>